<feature type="domain" description="RNA polymerase N-terminal" evidence="11">
    <location>
        <begin position="238"/>
        <end position="517"/>
    </location>
</feature>
<dbReference type="InterPro" id="IPR012754">
    <property type="entry name" value="DNA-dir_RpoC_beta_prime_bact"/>
</dbReference>
<feature type="binding site" evidence="7">
    <location>
        <position position="895"/>
    </location>
    <ligand>
        <name>Zn(2+)</name>
        <dbReference type="ChEBI" id="CHEBI:29105"/>
        <label>2</label>
    </ligand>
</feature>
<dbReference type="InterPro" id="IPR007066">
    <property type="entry name" value="RNA_pol_Rpb1_3"/>
</dbReference>
<keyword evidence="9" id="KW-0175">Coiled coil</keyword>
<dbReference type="Pfam" id="PF05000">
    <property type="entry name" value="RNA_pol_Rpb1_4"/>
    <property type="match status" value="1"/>
</dbReference>
<accession>A0A073IE65</accession>
<dbReference type="GO" id="GO:0006351">
    <property type="term" value="P:DNA-templated transcription"/>
    <property type="evidence" value="ECO:0007669"/>
    <property type="project" value="UniProtKB-UniRule"/>
</dbReference>
<keyword evidence="7" id="KW-0460">Magnesium</keyword>
<dbReference type="Proteomes" id="UP000027734">
    <property type="component" value="Unassembled WGS sequence"/>
</dbReference>
<feature type="compositionally biased region" description="Low complexity" evidence="10">
    <location>
        <begin position="1388"/>
        <end position="1398"/>
    </location>
</feature>
<comment type="cofactor">
    <cofactor evidence="7">
        <name>Mg(2+)</name>
        <dbReference type="ChEBI" id="CHEBI:18420"/>
    </cofactor>
    <text evidence="7">Binds 1 Mg(2+) ion per subunit.</text>
</comment>
<name>A0A073IE65_9RHOB</name>
<dbReference type="GO" id="GO:0000287">
    <property type="term" value="F:magnesium ion binding"/>
    <property type="evidence" value="ECO:0007669"/>
    <property type="project" value="UniProtKB-UniRule"/>
</dbReference>
<keyword evidence="3 7" id="KW-0548">Nucleotidyltransferase</keyword>
<keyword evidence="2 7" id="KW-0808">Transferase</keyword>
<dbReference type="InterPro" id="IPR044893">
    <property type="entry name" value="RNA_pol_Rpb1_clamp_domain"/>
</dbReference>
<feature type="binding site" evidence="7">
    <location>
        <position position="90"/>
    </location>
    <ligand>
        <name>Zn(2+)</name>
        <dbReference type="ChEBI" id="CHEBI:29105"/>
        <label>1</label>
    </ligand>
</feature>
<evidence type="ECO:0000256" key="7">
    <source>
        <dbReference type="HAMAP-Rule" id="MF_01322"/>
    </source>
</evidence>
<keyword evidence="7" id="KW-0862">Zinc</keyword>
<evidence type="ECO:0000256" key="4">
    <source>
        <dbReference type="ARBA" id="ARBA00022723"/>
    </source>
</evidence>
<dbReference type="InterPro" id="IPR006592">
    <property type="entry name" value="RNA_pol_N"/>
</dbReference>
<feature type="binding site" evidence="7">
    <location>
        <position position="74"/>
    </location>
    <ligand>
        <name>Zn(2+)</name>
        <dbReference type="ChEBI" id="CHEBI:29105"/>
        <label>1</label>
    </ligand>
</feature>
<evidence type="ECO:0000256" key="8">
    <source>
        <dbReference type="RuleBase" id="RU004279"/>
    </source>
</evidence>
<dbReference type="eggNOG" id="COG0086">
    <property type="taxonomic scope" value="Bacteria"/>
</dbReference>
<evidence type="ECO:0000256" key="6">
    <source>
        <dbReference type="ARBA" id="ARBA00048552"/>
    </source>
</evidence>
<reference evidence="12 13" key="1">
    <citation type="submission" date="2014-01" db="EMBL/GenBank/DDBJ databases">
        <title>Sulfitobacter donghicola JCM 14565 Genome Sequencing.</title>
        <authorList>
            <person name="Lai Q."/>
            <person name="Hong Z."/>
        </authorList>
    </citation>
    <scope>NUCLEOTIDE SEQUENCE [LARGE SCALE GENOMIC DNA]</scope>
    <source>
        <strain evidence="12 13">JCM 14565</strain>
    </source>
</reference>
<dbReference type="InterPro" id="IPR007080">
    <property type="entry name" value="RNA_pol_Rpb1_1"/>
</dbReference>
<evidence type="ECO:0000256" key="1">
    <source>
        <dbReference type="ARBA" id="ARBA00022478"/>
    </source>
</evidence>
<dbReference type="SUPFAM" id="SSF64484">
    <property type="entry name" value="beta and beta-prime subunits of DNA dependent RNA-polymerase"/>
    <property type="match status" value="1"/>
</dbReference>
<comment type="subunit">
    <text evidence="7">The RNAP catalytic core consists of 2 alpha, 1 beta, 1 beta' and 1 omega subunit. When a sigma factor is associated with the core the holoenzyme is formed, which can initiate transcription.</text>
</comment>
<dbReference type="NCBIfam" id="TIGR02386">
    <property type="entry name" value="rpoC_TIGR"/>
    <property type="match status" value="1"/>
</dbReference>
<feature type="binding site" evidence="7">
    <location>
        <position position="87"/>
    </location>
    <ligand>
        <name>Zn(2+)</name>
        <dbReference type="ChEBI" id="CHEBI:29105"/>
        <label>1</label>
    </ligand>
</feature>
<organism evidence="12 13">
    <name type="scientific">Sulfitobacter donghicola DSW-25 = KCTC 12864 = JCM 14565</name>
    <dbReference type="NCBI Taxonomy" id="1300350"/>
    <lineage>
        <taxon>Bacteria</taxon>
        <taxon>Pseudomonadati</taxon>
        <taxon>Pseudomonadota</taxon>
        <taxon>Alphaproteobacteria</taxon>
        <taxon>Rhodobacterales</taxon>
        <taxon>Roseobacteraceae</taxon>
        <taxon>Sulfitobacter</taxon>
    </lineage>
</organism>
<dbReference type="SMART" id="SM00663">
    <property type="entry name" value="RPOLA_N"/>
    <property type="match status" value="1"/>
</dbReference>
<dbReference type="STRING" id="1300350.Z948_2076"/>
<evidence type="ECO:0000256" key="2">
    <source>
        <dbReference type="ARBA" id="ARBA00022679"/>
    </source>
</evidence>
<dbReference type="OrthoDB" id="9815296at2"/>
<comment type="catalytic activity">
    <reaction evidence="6 7 8">
        <text>RNA(n) + a ribonucleoside 5'-triphosphate = RNA(n+1) + diphosphate</text>
        <dbReference type="Rhea" id="RHEA:21248"/>
        <dbReference type="Rhea" id="RHEA-COMP:14527"/>
        <dbReference type="Rhea" id="RHEA-COMP:17342"/>
        <dbReference type="ChEBI" id="CHEBI:33019"/>
        <dbReference type="ChEBI" id="CHEBI:61557"/>
        <dbReference type="ChEBI" id="CHEBI:140395"/>
        <dbReference type="EC" id="2.7.7.6"/>
    </reaction>
</comment>
<evidence type="ECO:0000256" key="10">
    <source>
        <dbReference type="SAM" id="MobiDB-lite"/>
    </source>
</evidence>
<dbReference type="CDD" id="cd02655">
    <property type="entry name" value="RNAP_beta'_C"/>
    <property type="match status" value="1"/>
</dbReference>
<feature type="binding site" evidence="7">
    <location>
        <position position="463"/>
    </location>
    <ligand>
        <name>Mg(2+)</name>
        <dbReference type="ChEBI" id="CHEBI:18420"/>
    </ligand>
</feature>
<keyword evidence="5 7" id="KW-0804">Transcription</keyword>
<dbReference type="Pfam" id="PF04997">
    <property type="entry name" value="RNA_pol_Rpb1_1"/>
    <property type="match status" value="1"/>
</dbReference>
<dbReference type="Gene3D" id="1.10.150.390">
    <property type="match status" value="1"/>
</dbReference>
<dbReference type="Pfam" id="PF04983">
    <property type="entry name" value="RNA_pol_Rpb1_3"/>
    <property type="match status" value="1"/>
</dbReference>
<dbReference type="Gene3D" id="1.10.132.30">
    <property type="match status" value="1"/>
</dbReference>
<dbReference type="InterPro" id="IPR007081">
    <property type="entry name" value="RNA_pol_Rpb1_5"/>
</dbReference>
<dbReference type="CDD" id="cd01609">
    <property type="entry name" value="RNAP_beta'_N"/>
    <property type="match status" value="1"/>
</dbReference>
<dbReference type="InterPro" id="IPR000722">
    <property type="entry name" value="RNA_pol_asu"/>
</dbReference>
<keyword evidence="13" id="KW-1185">Reference proteome</keyword>
<dbReference type="InterPro" id="IPR038120">
    <property type="entry name" value="Rpb1_funnel_sf"/>
</dbReference>
<feature type="region of interest" description="Disordered" evidence="10">
    <location>
        <begin position="1388"/>
        <end position="1416"/>
    </location>
</feature>
<proteinExistence type="inferred from homology"/>
<evidence type="ECO:0000313" key="13">
    <source>
        <dbReference type="Proteomes" id="UP000027734"/>
    </source>
</evidence>
<feature type="coiled-coil region" evidence="9">
    <location>
        <begin position="187"/>
        <end position="214"/>
    </location>
</feature>
<dbReference type="EC" id="2.7.7.6" evidence="7"/>
<dbReference type="RefSeq" id="WP_025059454.1">
    <property type="nucleotide sequence ID" value="NZ_JAMC01000015.1"/>
</dbReference>
<evidence type="ECO:0000256" key="3">
    <source>
        <dbReference type="ARBA" id="ARBA00022695"/>
    </source>
</evidence>
<dbReference type="Gene3D" id="2.40.40.20">
    <property type="match status" value="1"/>
</dbReference>
<dbReference type="Pfam" id="PF04998">
    <property type="entry name" value="RNA_pol_Rpb1_5"/>
    <property type="match status" value="1"/>
</dbReference>
<evidence type="ECO:0000313" key="12">
    <source>
        <dbReference type="EMBL" id="KEJ87796.1"/>
    </source>
</evidence>
<sequence length="1416" mass="156749">MNQELTNNPFNPVAPMKTFDEIKVSLASPERILSWSFGEIKKPETINYRTFKPERDGLFCARIFGPIKDYECLCGKYKRMKYRGVVCEKCGVEVTLQKVRRERMGHIELASPVAHIWFLKSLPSRIGLMLDMTLRDLERVLYFENYVVIEPGLTDLTYGQMLTEEEYMDAQDAYGMDAFTANIGAEAIREMLAAIDLEAEADQLREELKEATGELKPKKIIKRLKVVESFLESGNRPEWMIMTVIPVIPPELRPLVPLDGGRFATSDLNDLYRRVINRNNRLKRLIELRAPDIIVRNEKRMLQESVDALFDNGRRGRVITGANKRPLKSLSDMLKGKQGRFRQNLLGKRVDFSGRSVIVTGPELKLHQCGLPKKMALELFKPFIYSRLEAKGLSSTVKQAKKLVEKERPEVWDILDEVIREHPVMLNRAPTLHRLGIQAFEPVLIEGKAIQLHPLVCSAFNADFDGDQMAVHVPLSLEAQLEARVLMMSTNNVLSPANGAPIIVPSQDMILGLYYVTLEREGMVGEGKVFGNVDEVQHALDSGEVHLHAKIKARIKQIDNEGNEVLVRFDTTPGRVLLGALLPLNAKAPFDLVNRLLRKKEVQQVIDTVYRYCGQKESVIFCDQIMTMGFRQAFKAGISFGKDDMLIPETKWTLVDETREQVKDFEQQYMDGLITQGEKYNKVVDAWSKCNDKVTDAMMGSISDTTYAENGSENEPNSVYMMAHSGARGSVTQMKQLGGMRGLMAKPNGDIIETPIISNFKEGLTVLEYFNSTHGARKGLSDTALKTANSGYLTRRLVDVAQDCIVRMHDCGTDASITATAAVNDGEVVSSLAERLLGRVVAEDILRPGTDEVLAAAGSIVDERMSDLIDEAGVASARIRSPLTCEAEEGVCAQCYGRDLARGTLVNQGEAVGIIAAQSIGEPGTQLTMRTFHIGGVAQGGQQSFQEAGQEGKIQFENAMTLQNSADETMVMGRNMKLLIIDENGDERASHKVGYGTKLFVKEGQDVARGDKLFEWDPYTLPIIAEAAGTAKTVDLISGISVKDETDDATGMTQKIVIDWRSAAKGNELKPEIILQDGNGEPLRNSAGNPITYPMSVDAILSVEDGAEVAAGDVIARIPREGAKTKDITGGLPRVAELFEARRPKDHAIIAEIDGYVRYGKDYKNKRRIAIESSEDPDHKVEYMVPKGKHIPVAEGDFVQKGDYIMDGNPAPHDILAIMGVEALADYMIDEVQEVYRLQGVKINDKHIEVIVRQMLQKWEVQESGDTTLLKGEHVDKLEFDQANEKALSKGGRVAKGEPILLGITKASLQTRSFISAASFQETTRVLTEASVQGKRDKLVGLKENVIVGRLIPAGTGGATQQMRRVAHDRDNVVVEARRIEAEKAAALAAPTAPADDIVGGDVFDNAPSFEEESRD</sequence>
<dbReference type="Pfam" id="PF00623">
    <property type="entry name" value="RNA_pol_Rpb1_2"/>
    <property type="match status" value="1"/>
</dbReference>
<feature type="binding site" evidence="7">
    <location>
        <position position="467"/>
    </location>
    <ligand>
        <name>Mg(2+)</name>
        <dbReference type="ChEBI" id="CHEBI:18420"/>
    </ligand>
</feature>
<evidence type="ECO:0000256" key="5">
    <source>
        <dbReference type="ARBA" id="ARBA00023163"/>
    </source>
</evidence>
<evidence type="ECO:0000256" key="9">
    <source>
        <dbReference type="SAM" id="Coils"/>
    </source>
</evidence>
<dbReference type="Gene3D" id="1.10.274.100">
    <property type="entry name" value="RNA polymerase Rpb1, domain 3"/>
    <property type="match status" value="2"/>
</dbReference>
<comment type="cofactor">
    <cofactor evidence="7">
        <name>Zn(2+)</name>
        <dbReference type="ChEBI" id="CHEBI:29105"/>
    </cofactor>
    <text evidence="7">Binds 2 Zn(2+) ions per subunit.</text>
</comment>
<dbReference type="InterPro" id="IPR045867">
    <property type="entry name" value="DNA-dir_RpoC_beta_prime"/>
</dbReference>
<protein>
    <recommendedName>
        <fullName evidence="7">DNA-directed RNA polymerase subunit beta'</fullName>
        <shortName evidence="7">RNAP subunit beta'</shortName>
        <ecNumber evidence="7">2.7.7.6</ecNumber>
    </recommendedName>
    <alternativeName>
        <fullName evidence="7">RNA polymerase subunit beta'</fullName>
    </alternativeName>
    <alternativeName>
        <fullName evidence="7">Transcriptase subunit beta'</fullName>
    </alternativeName>
</protein>
<feature type="binding site" evidence="7">
    <location>
        <position position="811"/>
    </location>
    <ligand>
        <name>Zn(2+)</name>
        <dbReference type="ChEBI" id="CHEBI:29105"/>
        <label>2</label>
    </ligand>
</feature>
<feature type="binding site" evidence="7">
    <location>
        <position position="885"/>
    </location>
    <ligand>
        <name>Zn(2+)</name>
        <dbReference type="ChEBI" id="CHEBI:29105"/>
        <label>2</label>
    </ligand>
</feature>
<dbReference type="PANTHER" id="PTHR19376">
    <property type="entry name" value="DNA-DIRECTED RNA POLYMERASE"/>
    <property type="match status" value="1"/>
</dbReference>
<dbReference type="GO" id="GO:0008270">
    <property type="term" value="F:zinc ion binding"/>
    <property type="evidence" value="ECO:0007669"/>
    <property type="project" value="UniProtKB-UniRule"/>
</dbReference>
<dbReference type="GO" id="GO:0003899">
    <property type="term" value="F:DNA-directed RNA polymerase activity"/>
    <property type="evidence" value="ECO:0007669"/>
    <property type="project" value="UniProtKB-UniRule"/>
</dbReference>
<feature type="binding site" evidence="7">
    <location>
        <position position="465"/>
    </location>
    <ligand>
        <name>Mg(2+)</name>
        <dbReference type="ChEBI" id="CHEBI:18420"/>
    </ligand>
</feature>
<dbReference type="GO" id="GO:0000428">
    <property type="term" value="C:DNA-directed RNA polymerase complex"/>
    <property type="evidence" value="ECO:0007669"/>
    <property type="project" value="UniProtKB-KW"/>
</dbReference>
<dbReference type="PANTHER" id="PTHR19376:SF54">
    <property type="entry name" value="DNA-DIRECTED RNA POLYMERASE SUBUNIT BETA"/>
    <property type="match status" value="1"/>
</dbReference>
<comment type="caution">
    <text evidence="12">The sequence shown here is derived from an EMBL/GenBank/DDBJ whole genome shotgun (WGS) entry which is preliminary data.</text>
</comment>
<comment type="similarity">
    <text evidence="7 8">Belongs to the RNA polymerase beta' chain family.</text>
</comment>
<dbReference type="InterPro" id="IPR007083">
    <property type="entry name" value="RNA_pol_Rpb1_4"/>
</dbReference>
<dbReference type="EMBL" id="JAMC01000015">
    <property type="protein sequence ID" value="KEJ87796.1"/>
    <property type="molecule type" value="Genomic_DNA"/>
</dbReference>
<dbReference type="Gene3D" id="1.10.1790.20">
    <property type="match status" value="1"/>
</dbReference>
<dbReference type="Gene3D" id="4.10.860.120">
    <property type="entry name" value="RNA polymerase II, clamp domain"/>
    <property type="match status" value="1"/>
</dbReference>
<dbReference type="Gene3D" id="2.40.50.100">
    <property type="match status" value="3"/>
</dbReference>
<dbReference type="GO" id="GO:0003677">
    <property type="term" value="F:DNA binding"/>
    <property type="evidence" value="ECO:0007669"/>
    <property type="project" value="UniProtKB-UniRule"/>
</dbReference>
<keyword evidence="1 7" id="KW-0240">DNA-directed RNA polymerase</keyword>
<dbReference type="Gene3D" id="1.10.40.90">
    <property type="match status" value="1"/>
</dbReference>
<comment type="function">
    <text evidence="7 8">DNA-dependent RNA polymerase catalyzes the transcription of DNA into RNA using the four ribonucleoside triphosphates as substrates.</text>
</comment>
<feature type="binding site" evidence="7">
    <location>
        <position position="892"/>
    </location>
    <ligand>
        <name>Zn(2+)</name>
        <dbReference type="ChEBI" id="CHEBI:29105"/>
        <label>2</label>
    </ligand>
</feature>
<dbReference type="HAMAP" id="MF_01322">
    <property type="entry name" value="RNApol_bact_RpoC"/>
    <property type="match status" value="1"/>
</dbReference>
<gene>
    <name evidence="7" type="primary">rpoC</name>
    <name evidence="12" type="ORF">DSW25_05010</name>
</gene>
<keyword evidence="4 7" id="KW-0479">Metal-binding</keyword>
<dbReference type="InterPro" id="IPR042102">
    <property type="entry name" value="RNA_pol_Rpb1_3_sf"/>
</dbReference>
<evidence type="ECO:0000259" key="11">
    <source>
        <dbReference type="SMART" id="SM00663"/>
    </source>
</evidence>
<feature type="binding site" evidence="7">
    <location>
        <position position="72"/>
    </location>
    <ligand>
        <name>Zn(2+)</name>
        <dbReference type="ChEBI" id="CHEBI:29105"/>
        <label>1</label>
    </ligand>
</feature>